<dbReference type="PANTHER" id="PTHR47784:SF4">
    <property type="entry name" value="ZN(II)2CYS6 TRANSCRIPTION FACTOR (EUROFUNG)"/>
    <property type="match status" value="1"/>
</dbReference>
<proteinExistence type="predicted"/>
<dbReference type="GO" id="GO:0001228">
    <property type="term" value="F:DNA-binding transcription activator activity, RNA polymerase II-specific"/>
    <property type="evidence" value="ECO:0007669"/>
    <property type="project" value="TreeGrafter"/>
</dbReference>
<organism evidence="1 2">
    <name type="scientific">Setomelanomma holmii</name>
    <dbReference type="NCBI Taxonomy" id="210430"/>
    <lineage>
        <taxon>Eukaryota</taxon>
        <taxon>Fungi</taxon>
        <taxon>Dikarya</taxon>
        <taxon>Ascomycota</taxon>
        <taxon>Pezizomycotina</taxon>
        <taxon>Dothideomycetes</taxon>
        <taxon>Pleosporomycetidae</taxon>
        <taxon>Pleosporales</taxon>
        <taxon>Pleosporineae</taxon>
        <taxon>Phaeosphaeriaceae</taxon>
        <taxon>Setomelanomma</taxon>
    </lineage>
</organism>
<comment type="caution">
    <text evidence="1">The sequence shown here is derived from an EMBL/GenBank/DDBJ whole genome shotgun (WGS) entry which is preliminary data.</text>
</comment>
<protein>
    <submittedName>
        <fullName evidence="1">Uncharacterized protein</fullName>
    </submittedName>
</protein>
<accession>A0A9P4H6M1</accession>
<evidence type="ECO:0000313" key="1">
    <source>
        <dbReference type="EMBL" id="KAF2028179.1"/>
    </source>
</evidence>
<gene>
    <name evidence="1" type="ORF">EK21DRAFT_70371</name>
</gene>
<dbReference type="PANTHER" id="PTHR47784">
    <property type="entry name" value="STEROL UPTAKE CONTROL PROTEIN 2"/>
    <property type="match status" value="1"/>
</dbReference>
<dbReference type="OrthoDB" id="4937900at2759"/>
<reference evidence="1" key="1">
    <citation type="journal article" date="2020" name="Stud. Mycol.">
        <title>101 Dothideomycetes genomes: a test case for predicting lifestyles and emergence of pathogens.</title>
        <authorList>
            <person name="Haridas S."/>
            <person name="Albert R."/>
            <person name="Binder M."/>
            <person name="Bloem J."/>
            <person name="Labutti K."/>
            <person name="Salamov A."/>
            <person name="Andreopoulos B."/>
            <person name="Baker S."/>
            <person name="Barry K."/>
            <person name="Bills G."/>
            <person name="Bluhm B."/>
            <person name="Cannon C."/>
            <person name="Castanera R."/>
            <person name="Culley D."/>
            <person name="Daum C."/>
            <person name="Ezra D."/>
            <person name="Gonzalez J."/>
            <person name="Henrissat B."/>
            <person name="Kuo A."/>
            <person name="Liang C."/>
            <person name="Lipzen A."/>
            <person name="Lutzoni F."/>
            <person name="Magnuson J."/>
            <person name="Mondo S."/>
            <person name="Nolan M."/>
            <person name="Ohm R."/>
            <person name="Pangilinan J."/>
            <person name="Park H.-J."/>
            <person name="Ramirez L."/>
            <person name="Alfaro M."/>
            <person name="Sun H."/>
            <person name="Tritt A."/>
            <person name="Yoshinaga Y."/>
            <person name="Zwiers L.-H."/>
            <person name="Turgeon B."/>
            <person name="Goodwin S."/>
            <person name="Spatafora J."/>
            <person name="Crous P."/>
            <person name="Grigoriev I."/>
        </authorList>
    </citation>
    <scope>NUCLEOTIDE SEQUENCE</scope>
    <source>
        <strain evidence="1">CBS 110217</strain>
    </source>
</reference>
<dbReference type="InterPro" id="IPR053157">
    <property type="entry name" value="Sterol_Uptake_Regulator"/>
</dbReference>
<dbReference type="Proteomes" id="UP000799777">
    <property type="component" value="Unassembled WGS sequence"/>
</dbReference>
<dbReference type="EMBL" id="ML978216">
    <property type="protein sequence ID" value="KAF2028179.1"/>
    <property type="molecule type" value="Genomic_DNA"/>
</dbReference>
<dbReference type="AlphaFoldDB" id="A0A9P4H6M1"/>
<keyword evidence="2" id="KW-1185">Reference proteome</keyword>
<sequence>MELLIHLTQDISLFDMSGVYNDHAIGLAVGLREALKAPYLMHALLGFSAQHLAYLYPHRSAHFLRQAVSMQTRAVSLLNASWTDVNESNCVTMLLFSSILGHQLLAETFHKRDDNGLEGFMARYVQCINTHRGIYHISKAAWGLIISSDIGPIVSRSAEFTSRDPVGHDCQMLKRLVDDTVDLTENEKEACQRMIDYLQVGFDALAETWHTPVYRHQMIYSWTLLVWPELNKMLAEKRPEALIILAYYSVLLYFGKALWQVGDVGEYLFGLIKEHLGTDWDHWLQFPREQITGNASS</sequence>
<name>A0A9P4H6M1_9PLEO</name>
<evidence type="ECO:0000313" key="2">
    <source>
        <dbReference type="Proteomes" id="UP000799777"/>
    </source>
</evidence>